<evidence type="ECO:0000256" key="8">
    <source>
        <dbReference type="ARBA" id="ARBA00049348"/>
    </source>
</evidence>
<dbReference type="Proteomes" id="UP000256379">
    <property type="component" value="Unassembled WGS sequence"/>
</dbReference>
<dbReference type="GO" id="GO:0032259">
    <property type="term" value="P:methylation"/>
    <property type="evidence" value="ECO:0007669"/>
    <property type="project" value="UniProtKB-KW"/>
</dbReference>
<dbReference type="InterPro" id="IPR036631">
    <property type="entry name" value="MGMT_N_sf"/>
</dbReference>
<evidence type="ECO:0000256" key="1">
    <source>
        <dbReference type="ARBA" id="ARBA00001286"/>
    </source>
</evidence>
<dbReference type="InterPro" id="IPR036217">
    <property type="entry name" value="MethylDNA_cys_MeTrfase_DNAb"/>
</dbReference>
<feature type="domain" description="Methylated-DNA-[protein]-cysteine S-methyltransferase DNA binding" evidence="9">
    <location>
        <begin position="127"/>
        <end position="211"/>
    </location>
</feature>
<organism evidence="11 12">
    <name type="scientific">Helicobacter didelphidarum</name>
    <dbReference type="NCBI Taxonomy" id="2040648"/>
    <lineage>
        <taxon>Bacteria</taxon>
        <taxon>Pseudomonadati</taxon>
        <taxon>Campylobacterota</taxon>
        <taxon>Epsilonproteobacteria</taxon>
        <taxon>Campylobacterales</taxon>
        <taxon>Helicobacteraceae</taxon>
        <taxon>Helicobacter</taxon>
    </lineage>
</organism>
<evidence type="ECO:0000256" key="3">
    <source>
        <dbReference type="ARBA" id="ARBA00011918"/>
    </source>
</evidence>
<name>A0A3D8ILZ6_9HELI</name>
<keyword evidence="6" id="KW-0227">DNA damage</keyword>
<dbReference type="EC" id="2.1.1.63" evidence="3"/>
<evidence type="ECO:0000256" key="7">
    <source>
        <dbReference type="ARBA" id="ARBA00023204"/>
    </source>
</evidence>
<dbReference type="InterPro" id="IPR014048">
    <property type="entry name" value="MethylDNA_cys_MeTrfase_DNA-bd"/>
</dbReference>
<keyword evidence="12" id="KW-1185">Reference proteome</keyword>
<sequence length="215" mass="24195">MLYNKDKAIKTHLTQELSKKIDNQLYKTLFPSMLGNITLIASANMLHGLFIDGQDINKSLLTNTIELREDENLTIFNWTKAWLECYFRGHNPIVSSQIMKHEAMTKSLTHLFSQSVRLPIYPQGTRFQMEVWEILCAIPYGEVISYGEIARILAQRLGIKKMSAQAVGGAVGKNPISIIIPCHRVLGSGSRLTGYNGGVELKSKLLELEGIEFKK</sequence>
<keyword evidence="5 11" id="KW-0808">Transferase</keyword>
<dbReference type="SUPFAM" id="SSF53155">
    <property type="entry name" value="Methylated DNA-protein cysteine methyltransferase domain"/>
    <property type="match status" value="1"/>
</dbReference>
<comment type="catalytic activity">
    <reaction evidence="1">
        <text>a 4-O-methyl-thymidine in DNA + L-cysteinyl-[protein] = a thymidine in DNA + S-methyl-L-cysteinyl-[protein]</text>
        <dbReference type="Rhea" id="RHEA:53428"/>
        <dbReference type="Rhea" id="RHEA-COMP:10131"/>
        <dbReference type="Rhea" id="RHEA-COMP:10132"/>
        <dbReference type="Rhea" id="RHEA-COMP:13555"/>
        <dbReference type="Rhea" id="RHEA-COMP:13556"/>
        <dbReference type="ChEBI" id="CHEBI:29950"/>
        <dbReference type="ChEBI" id="CHEBI:82612"/>
        <dbReference type="ChEBI" id="CHEBI:137386"/>
        <dbReference type="ChEBI" id="CHEBI:137387"/>
        <dbReference type="EC" id="2.1.1.63"/>
    </reaction>
</comment>
<dbReference type="FunFam" id="1.10.10.10:FF:000214">
    <property type="entry name" value="Methylated-DNA--protein-cysteine methyltransferase"/>
    <property type="match status" value="1"/>
</dbReference>
<comment type="caution">
    <text evidence="11">The sequence shown here is derived from an EMBL/GenBank/DDBJ whole genome shotgun (WGS) entry which is preliminary data.</text>
</comment>
<dbReference type="GO" id="GO:0006281">
    <property type="term" value="P:DNA repair"/>
    <property type="evidence" value="ECO:0007669"/>
    <property type="project" value="UniProtKB-KW"/>
</dbReference>
<dbReference type="EMBL" id="NXLQ01000006">
    <property type="protein sequence ID" value="RDU66202.1"/>
    <property type="molecule type" value="Genomic_DNA"/>
</dbReference>
<dbReference type="InterPro" id="IPR008332">
    <property type="entry name" value="MethylG_MeTrfase_N"/>
</dbReference>
<comment type="catalytic activity">
    <reaction evidence="8">
        <text>a 6-O-methyl-2'-deoxyguanosine in DNA + L-cysteinyl-[protein] = S-methyl-L-cysteinyl-[protein] + a 2'-deoxyguanosine in DNA</text>
        <dbReference type="Rhea" id="RHEA:24000"/>
        <dbReference type="Rhea" id="RHEA-COMP:10131"/>
        <dbReference type="Rhea" id="RHEA-COMP:10132"/>
        <dbReference type="Rhea" id="RHEA-COMP:11367"/>
        <dbReference type="Rhea" id="RHEA-COMP:11368"/>
        <dbReference type="ChEBI" id="CHEBI:29950"/>
        <dbReference type="ChEBI" id="CHEBI:82612"/>
        <dbReference type="ChEBI" id="CHEBI:85445"/>
        <dbReference type="ChEBI" id="CHEBI:85448"/>
        <dbReference type="EC" id="2.1.1.63"/>
    </reaction>
</comment>
<dbReference type="OrthoDB" id="9802228at2"/>
<evidence type="ECO:0000313" key="12">
    <source>
        <dbReference type="Proteomes" id="UP000256379"/>
    </source>
</evidence>
<reference evidence="11 12" key="1">
    <citation type="submission" date="2018-04" db="EMBL/GenBank/DDBJ databases">
        <title>Novel Campyloabacter and Helicobacter Species and Strains.</title>
        <authorList>
            <person name="Mannion A.J."/>
            <person name="Shen Z."/>
            <person name="Fox J.G."/>
        </authorList>
    </citation>
    <scope>NUCLEOTIDE SEQUENCE [LARGE SCALE GENOMIC DNA]</scope>
    <source>
        <strain evidence="11 12">MIT 17-337</strain>
    </source>
</reference>
<evidence type="ECO:0000256" key="5">
    <source>
        <dbReference type="ARBA" id="ARBA00022679"/>
    </source>
</evidence>
<dbReference type="NCBIfam" id="TIGR00589">
    <property type="entry name" value="ogt"/>
    <property type="match status" value="1"/>
</dbReference>
<dbReference type="GO" id="GO:0003908">
    <property type="term" value="F:methylated-DNA-[protein]-cysteine S-methyltransferase activity"/>
    <property type="evidence" value="ECO:0007669"/>
    <property type="project" value="UniProtKB-EC"/>
</dbReference>
<evidence type="ECO:0000256" key="2">
    <source>
        <dbReference type="ARBA" id="ARBA00008711"/>
    </source>
</evidence>
<dbReference type="AlphaFoldDB" id="A0A3D8ILZ6"/>
<dbReference type="RefSeq" id="WP_115542762.1">
    <property type="nucleotide sequence ID" value="NZ_NXLQ01000006.1"/>
</dbReference>
<dbReference type="SUPFAM" id="SSF46767">
    <property type="entry name" value="Methylated DNA-protein cysteine methyltransferase, C-terminal domain"/>
    <property type="match status" value="1"/>
</dbReference>
<dbReference type="InterPro" id="IPR001497">
    <property type="entry name" value="MethylDNA_cys_MeTrfase_AS"/>
</dbReference>
<evidence type="ECO:0000259" key="9">
    <source>
        <dbReference type="Pfam" id="PF01035"/>
    </source>
</evidence>
<keyword evidence="7" id="KW-0234">DNA repair</keyword>
<evidence type="ECO:0000313" key="11">
    <source>
        <dbReference type="EMBL" id="RDU66202.1"/>
    </source>
</evidence>
<protein>
    <recommendedName>
        <fullName evidence="3">methylated-DNA--[protein]-cysteine S-methyltransferase</fullName>
        <ecNumber evidence="3">2.1.1.63</ecNumber>
    </recommendedName>
</protein>
<accession>A0A3D8ILZ6</accession>
<evidence type="ECO:0000259" key="10">
    <source>
        <dbReference type="Pfam" id="PF02870"/>
    </source>
</evidence>
<dbReference type="InterPro" id="IPR036388">
    <property type="entry name" value="WH-like_DNA-bd_sf"/>
</dbReference>
<dbReference type="PANTHER" id="PTHR10815">
    <property type="entry name" value="METHYLATED-DNA--PROTEIN-CYSTEINE METHYLTRANSFERASE"/>
    <property type="match status" value="1"/>
</dbReference>
<feature type="domain" description="Methylguanine DNA methyltransferase ribonuclease-like" evidence="10">
    <location>
        <begin position="25"/>
        <end position="90"/>
    </location>
</feature>
<evidence type="ECO:0000256" key="6">
    <source>
        <dbReference type="ARBA" id="ARBA00022763"/>
    </source>
</evidence>
<dbReference type="Gene3D" id="1.10.10.10">
    <property type="entry name" value="Winged helix-like DNA-binding domain superfamily/Winged helix DNA-binding domain"/>
    <property type="match status" value="1"/>
</dbReference>
<dbReference type="PANTHER" id="PTHR10815:SF5">
    <property type="entry name" value="METHYLATED-DNA--PROTEIN-CYSTEINE METHYLTRANSFERASE"/>
    <property type="match status" value="1"/>
</dbReference>
<proteinExistence type="inferred from homology"/>
<gene>
    <name evidence="11" type="ORF">CQA53_04105</name>
</gene>
<dbReference type="CDD" id="cd06445">
    <property type="entry name" value="ATase"/>
    <property type="match status" value="1"/>
</dbReference>
<keyword evidence="4 11" id="KW-0489">Methyltransferase</keyword>
<comment type="similarity">
    <text evidence="2">Belongs to the MGMT family.</text>
</comment>
<dbReference type="PROSITE" id="PS00374">
    <property type="entry name" value="MGMT"/>
    <property type="match status" value="1"/>
</dbReference>
<dbReference type="Pfam" id="PF01035">
    <property type="entry name" value="DNA_binding_1"/>
    <property type="match status" value="1"/>
</dbReference>
<dbReference type="Pfam" id="PF02870">
    <property type="entry name" value="Methyltransf_1N"/>
    <property type="match status" value="1"/>
</dbReference>
<evidence type="ECO:0000256" key="4">
    <source>
        <dbReference type="ARBA" id="ARBA00022603"/>
    </source>
</evidence>